<feature type="signal peptide" evidence="3">
    <location>
        <begin position="1"/>
        <end position="18"/>
    </location>
</feature>
<feature type="compositionally biased region" description="Basic residues" evidence="1">
    <location>
        <begin position="363"/>
        <end position="380"/>
    </location>
</feature>
<dbReference type="Pfam" id="PF24854">
    <property type="entry name" value="DUF7728"/>
    <property type="match status" value="2"/>
</dbReference>
<name>A0AA40F1R0_9PEZI</name>
<feature type="region of interest" description="Disordered" evidence="1">
    <location>
        <begin position="363"/>
        <end position="420"/>
    </location>
</feature>
<dbReference type="PANTHER" id="PTHR40622:SF1">
    <property type="match status" value="1"/>
</dbReference>
<protein>
    <recommendedName>
        <fullName evidence="4">DUF7728 domain-containing protein</fullName>
    </recommendedName>
</protein>
<sequence length="420" mass="44723">MLLDSLTLAVLAASAASAFLIPPEVSSADVGIAEIIAASQAIETPDTPDHRTVKFDCPGCPVIIEARHGPKIYTHKPNHLELTFSVEHQADGAADKLAVNGVPLFPTNEGIPLGHQVLDWKPSGPPPWAHRGPPSIPAPWAHRGPPGPSSLPAPWSPHGGHHGEHGHHKGGPGGPPPWAFGGGRPKLQAQPLGFVMMAGEIKDAETDMELVSLSFRVLEVGGSAVEGLPEIKIQLVKNGERLVIAKMEKLEAAPPAKPECKTTFCKLMTSIFGPPSARKPCHGSAAVAPAAEVGEVEKPAVVVDEAVMRQNEHTWGQLFNSVASHILLPVLIGVVAGVAASFLGMLVGTVIVSLWRTFFRRPSERRHRRHHSRSHSHSQSHKAVAKEALVEEEKAGLMEDQEAPPSYEAEDSAQKTDTTA</sequence>
<keyword evidence="6" id="KW-1185">Reference proteome</keyword>
<evidence type="ECO:0000259" key="4">
    <source>
        <dbReference type="Pfam" id="PF24854"/>
    </source>
</evidence>
<evidence type="ECO:0000256" key="3">
    <source>
        <dbReference type="SAM" id="SignalP"/>
    </source>
</evidence>
<feature type="compositionally biased region" description="Basic and acidic residues" evidence="1">
    <location>
        <begin position="384"/>
        <end position="397"/>
    </location>
</feature>
<evidence type="ECO:0000256" key="1">
    <source>
        <dbReference type="SAM" id="MobiDB-lite"/>
    </source>
</evidence>
<keyword evidence="2" id="KW-1133">Transmembrane helix</keyword>
<feature type="compositionally biased region" description="Pro residues" evidence="1">
    <location>
        <begin position="145"/>
        <end position="155"/>
    </location>
</feature>
<keyword evidence="2" id="KW-0812">Transmembrane</keyword>
<evidence type="ECO:0000313" key="5">
    <source>
        <dbReference type="EMBL" id="KAK0749568.1"/>
    </source>
</evidence>
<accession>A0AA40F1R0</accession>
<proteinExistence type="predicted"/>
<dbReference type="PANTHER" id="PTHR40622">
    <property type="match status" value="1"/>
</dbReference>
<feature type="region of interest" description="Disordered" evidence="1">
    <location>
        <begin position="122"/>
        <end position="185"/>
    </location>
</feature>
<keyword evidence="3" id="KW-0732">Signal</keyword>
<organism evidence="5 6">
    <name type="scientific">Schizothecium vesticola</name>
    <dbReference type="NCBI Taxonomy" id="314040"/>
    <lineage>
        <taxon>Eukaryota</taxon>
        <taxon>Fungi</taxon>
        <taxon>Dikarya</taxon>
        <taxon>Ascomycota</taxon>
        <taxon>Pezizomycotina</taxon>
        <taxon>Sordariomycetes</taxon>
        <taxon>Sordariomycetidae</taxon>
        <taxon>Sordariales</taxon>
        <taxon>Schizotheciaceae</taxon>
        <taxon>Schizothecium</taxon>
    </lineage>
</organism>
<feature type="chain" id="PRO_5041442686" description="DUF7728 domain-containing protein" evidence="3">
    <location>
        <begin position="19"/>
        <end position="420"/>
    </location>
</feature>
<keyword evidence="2" id="KW-0472">Membrane</keyword>
<dbReference type="Proteomes" id="UP001172155">
    <property type="component" value="Unassembled WGS sequence"/>
</dbReference>
<dbReference type="InterPro" id="IPR056145">
    <property type="entry name" value="DUF7728"/>
</dbReference>
<evidence type="ECO:0000313" key="6">
    <source>
        <dbReference type="Proteomes" id="UP001172155"/>
    </source>
</evidence>
<gene>
    <name evidence="5" type="ORF">B0T18DRAFT_389130</name>
</gene>
<feature type="transmembrane region" description="Helical" evidence="2">
    <location>
        <begin position="326"/>
        <end position="359"/>
    </location>
</feature>
<reference evidence="5" key="1">
    <citation type="submission" date="2023-06" db="EMBL/GenBank/DDBJ databases">
        <title>Genome-scale phylogeny and comparative genomics of the fungal order Sordariales.</title>
        <authorList>
            <consortium name="Lawrence Berkeley National Laboratory"/>
            <person name="Hensen N."/>
            <person name="Bonometti L."/>
            <person name="Westerberg I."/>
            <person name="Brannstrom I.O."/>
            <person name="Guillou S."/>
            <person name="Cros-Aarteil S."/>
            <person name="Calhoun S."/>
            <person name="Haridas S."/>
            <person name="Kuo A."/>
            <person name="Mondo S."/>
            <person name="Pangilinan J."/>
            <person name="Riley R."/>
            <person name="LaButti K."/>
            <person name="Andreopoulos B."/>
            <person name="Lipzen A."/>
            <person name="Chen C."/>
            <person name="Yanf M."/>
            <person name="Daum C."/>
            <person name="Ng V."/>
            <person name="Clum A."/>
            <person name="Steindorff A."/>
            <person name="Ohm R."/>
            <person name="Martin F."/>
            <person name="Silar P."/>
            <person name="Natvig D."/>
            <person name="Lalanne C."/>
            <person name="Gautier V."/>
            <person name="Ament-velasquez S.L."/>
            <person name="Kruys A."/>
            <person name="Hutchinson M.I."/>
            <person name="Powell A.J."/>
            <person name="Barry K."/>
            <person name="Miller A.N."/>
            <person name="Grigoriev I.V."/>
            <person name="Debuchy R."/>
            <person name="Gladieux P."/>
            <person name="Thoren M.H."/>
            <person name="Johannesson H."/>
        </authorList>
    </citation>
    <scope>NUCLEOTIDE SEQUENCE</scope>
    <source>
        <strain evidence="5">SMH3187-1</strain>
    </source>
</reference>
<evidence type="ECO:0000256" key="2">
    <source>
        <dbReference type="SAM" id="Phobius"/>
    </source>
</evidence>
<dbReference type="AlphaFoldDB" id="A0AA40F1R0"/>
<feature type="domain" description="DUF7728" evidence="4">
    <location>
        <begin position="187"/>
        <end position="251"/>
    </location>
</feature>
<comment type="caution">
    <text evidence="5">The sequence shown here is derived from an EMBL/GenBank/DDBJ whole genome shotgun (WGS) entry which is preliminary data.</text>
</comment>
<feature type="domain" description="DUF7728" evidence="4">
    <location>
        <begin position="49"/>
        <end position="108"/>
    </location>
</feature>
<dbReference type="EMBL" id="JAUKUD010000003">
    <property type="protein sequence ID" value="KAK0749568.1"/>
    <property type="molecule type" value="Genomic_DNA"/>
</dbReference>